<feature type="compositionally biased region" description="Low complexity" evidence="1">
    <location>
        <begin position="107"/>
        <end position="120"/>
    </location>
</feature>
<feature type="compositionally biased region" description="Basic and acidic residues" evidence="1">
    <location>
        <begin position="45"/>
        <end position="62"/>
    </location>
</feature>
<dbReference type="EMBL" id="LR862147">
    <property type="protein sequence ID" value="CAD1828323.1"/>
    <property type="molecule type" value="Genomic_DNA"/>
</dbReference>
<dbReference type="PANTHER" id="PTHR47627">
    <property type="entry name" value="RUBREDOXIN"/>
    <property type="match status" value="1"/>
</dbReference>
<sequence>MLIGNPLEESFRSICLWWIRFLLFAPNKWKAVAVDPAPKPPIYSFHRERGSEGEKQERRESTTSHGFSHNSPHLLLPSPPPFPPTQAPFSQTPPFPSPSPPPPPLLPRLVSTTTTITISSVDVSKEDTPLSPSENTDTTTTTTTTTTPPPGDAENAGVKSEPKLDPRRVEEKFAVLNTGIYECRSCGYRYDEAAGDPSYPVPPASSSPSSPTTGAARPAAPPAPSSRARASRSPASRRTSSSASAPTPSPPARRPSSSTAASSSASSSSSQVTSCNDQSNLFTTPA</sequence>
<dbReference type="GO" id="GO:0009055">
    <property type="term" value="F:electron transfer activity"/>
    <property type="evidence" value="ECO:0007669"/>
    <property type="project" value="TreeGrafter"/>
</dbReference>
<dbReference type="GO" id="GO:0043448">
    <property type="term" value="P:alkane catabolic process"/>
    <property type="evidence" value="ECO:0007669"/>
    <property type="project" value="TreeGrafter"/>
</dbReference>
<evidence type="ECO:0000256" key="1">
    <source>
        <dbReference type="SAM" id="MobiDB-lite"/>
    </source>
</evidence>
<feature type="compositionally biased region" description="Low complexity" evidence="1">
    <location>
        <begin position="254"/>
        <end position="270"/>
    </location>
</feature>
<dbReference type="Pfam" id="PF00301">
    <property type="entry name" value="Rubredoxin"/>
    <property type="match status" value="1"/>
</dbReference>
<feature type="compositionally biased region" description="Low complexity" evidence="1">
    <location>
        <begin position="225"/>
        <end position="246"/>
    </location>
</feature>
<feature type="compositionally biased region" description="Pro residues" evidence="1">
    <location>
        <begin position="77"/>
        <end position="106"/>
    </location>
</feature>
<dbReference type="GO" id="GO:0009507">
    <property type="term" value="C:chloroplast"/>
    <property type="evidence" value="ECO:0007669"/>
    <property type="project" value="TreeGrafter"/>
</dbReference>
<dbReference type="SUPFAM" id="SSF57802">
    <property type="entry name" value="Rubredoxin-like"/>
    <property type="match status" value="1"/>
</dbReference>
<dbReference type="InterPro" id="IPR024935">
    <property type="entry name" value="Rubredoxin_dom"/>
</dbReference>
<feature type="domain" description="Rubredoxin" evidence="2">
    <location>
        <begin position="181"/>
        <end position="204"/>
    </location>
</feature>
<dbReference type="Gene3D" id="2.20.28.10">
    <property type="match status" value="1"/>
</dbReference>
<accession>A0A6V7PC07</accession>
<feature type="region of interest" description="Disordered" evidence="1">
    <location>
        <begin position="191"/>
        <end position="286"/>
    </location>
</feature>
<name>A0A6V7PC07_ANACO</name>
<organism evidence="3">
    <name type="scientific">Ananas comosus var. bracteatus</name>
    <name type="common">red pineapple</name>
    <dbReference type="NCBI Taxonomy" id="296719"/>
    <lineage>
        <taxon>Eukaryota</taxon>
        <taxon>Viridiplantae</taxon>
        <taxon>Streptophyta</taxon>
        <taxon>Embryophyta</taxon>
        <taxon>Tracheophyta</taxon>
        <taxon>Spermatophyta</taxon>
        <taxon>Magnoliopsida</taxon>
        <taxon>Liliopsida</taxon>
        <taxon>Poales</taxon>
        <taxon>Bromeliaceae</taxon>
        <taxon>Bromelioideae</taxon>
        <taxon>Ananas</taxon>
    </lineage>
</organism>
<protein>
    <recommendedName>
        <fullName evidence="2">Rubredoxin domain-containing protein</fullName>
    </recommendedName>
</protein>
<dbReference type="AlphaFoldDB" id="A0A6V7PC07"/>
<feature type="compositionally biased region" description="Low complexity" evidence="1">
    <location>
        <begin position="136"/>
        <end position="146"/>
    </location>
</feature>
<feature type="compositionally biased region" description="Polar residues" evidence="1">
    <location>
        <begin position="271"/>
        <end position="286"/>
    </location>
</feature>
<evidence type="ECO:0000313" key="3">
    <source>
        <dbReference type="EMBL" id="CAD1828323.1"/>
    </source>
</evidence>
<gene>
    <name evidence="3" type="ORF">CB5_LOCUS11534</name>
</gene>
<evidence type="ECO:0000259" key="2">
    <source>
        <dbReference type="Pfam" id="PF00301"/>
    </source>
</evidence>
<dbReference type="PANTHER" id="PTHR47627:SF1">
    <property type="entry name" value="RUBREDOXIN-1-RELATED"/>
    <property type="match status" value="1"/>
</dbReference>
<feature type="region of interest" description="Disordered" evidence="1">
    <location>
        <begin position="40"/>
        <end position="167"/>
    </location>
</feature>
<reference evidence="3" key="1">
    <citation type="submission" date="2020-07" db="EMBL/GenBank/DDBJ databases">
        <authorList>
            <person name="Lin J."/>
        </authorList>
    </citation>
    <scope>NUCLEOTIDE SEQUENCE</scope>
</reference>
<dbReference type="GO" id="GO:0005506">
    <property type="term" value="F:iron ion binding"/>
    <property type="evidence" value="ECO:0007669"/>
    <property type="project" value="InterPro"/>
</dbReference>
<dbReference type="InterPro" id="IPR050526">
    <property type="entry name" value="Rubredoxin_ET"/>
</dbReference>
<feature type="compositionally biased region" description="Low complexity" evidence="1">
    <location>
        <begin position="206"/>
        <end position="218"/>
    </location>
</feature>
<proteinExistence type="predicted"/>